<sequence>MITNTFKPILKPVRKYTPPPLLELHAKFSDITLKSNNMESTLRLPKGLDVTGLASLVTAFLAGHKTAHEPFYKAEKEARLALAGLASRTCLGLAGLGLTG</sequence>
<organism evidence="1 2">
    <name type="scientific">Lasiosphaeria hispida</name>
    <dbReference type="NCBI Taxonomy" id="260671"/>
    <lineage>
        <taxon>Eukaryota</taxon>
        <taxon>Fungi</taxon>
        <taxon>Dikarya</taxon>
        <taxon>Ascomycota</taxon>
        <taxon>Pezizomycotina</taxon>
        <taxon>Sordariomycetes</taxon>
        <taxon>Sordariomycetidae</taxon>
        <taxon>Sordariales</taxon>
        <taxon>Lasiosphaeriaceae</taxon>
        <taxon>Lasiosphaeria</taxon>
    </lineage>
</organism>
<proteinExistence type="predicted"/>
<protein>
    <submittedName>
        <fullName evidence="1">Uncharacterized protein</fullName>
    </submittedName>
</protein>
<reference evidence="1" key="2">
    <citation type="submission" date="2023-06" db="EMBL/GenBank/DDBJ databases">
        <authorList>
            <consortium name="Lawrence Berkeley National Laboratory"/>
            <person name="Haridas S."/>
            <person name="Hensen N."/>
            <person name="Bonometti L."/>
            <person name="Westerberg I."/>
            <person name="Brannstrom I.O."/>
            <person name="Guillou S."/>
            <person name="Cros-Aarteil S."/>
            <person name="Calhoun S."/>
            <person name="Kuo A."/>
            <person name="Mondo S."/>
            <person name="Pangilinan J."/>
            <person name="Riley R."/>
            <person name="Labutti K."/>
            <person name="Andreopoulos B."/>
            <person name="Lipzen A."/>
            <person name="Chen C."/>
            <person name="Yanf M."/>
            <person name="Daum C."/>
            <person name="Ng V."/>
            <person name="Clum A."/>
            <person name="Steindorff A."/>
            <person name="Ohm R."/>
            <person name="Martin F."/>
            <person name="Silar P."/>
            <person name="Natvig D."/>
            <person name="Lalanne C."/>
            <person name="Gautier V."/>
            <person name="Ament-Velasquez S.L."/>
            <person name="Kruys A."/>
            <person name="Hutchinson M.I."/>
            <person name="Powell A.J."/>
            <person name="Barry K."/>
            <person name="Miller A.N."/>
            <person name="Grigoriev I.V."/>
            <person name="Debuchy R."/>
            <person name="Gladieux P."/>
            <person name="Thoren M.H."/>
            <person name="Johannesson H."/>
        </authorList>
    </citation>
    <scope>NUCLEOTIDE SEQUENCE</scope>
    <source>
        <strain evidence="1">CBS 955.72</strain>
    </source>
</reference>
<gene>
    <name evidence="1" type="ORF">B0T25DRAFT_576514</name>
</gene>
<comment type="caution">
    <text evidence="1">The sequence shown here is derived from an EMBL/GenBank/DDBJ whole genome shotgun (WGS) entry which is preliminary data.</text>
</comment>
<reference evidence="1" key="1">
    <citation type="journal article" date="2023" name="Mol. Phylogenet. Evol.">
        <title>Genome-scale phylogeny and comparative genomics of the fungal order Sordariales.</title>
        <authorList>
            <person name="Hensen N."/>
            <person name="Bonometti L."/>
            <person name="Westerberg I."/>
            <person name="Brannstrom I.O."/>
            <person name="Guillou S."/>
            <person name="Cros-Aarteil S."/>
            <person name="Calhoun S."/>
            <person name="Haridas S."/>
            <person name="Kuo A."/>
            <person name="Mondo S."/>
            <person name="Pangilinan J."/>
            <person name="Riley R."/>
            <person name="LaButti K."/>
            <person name="Andreopoulos B."/>
            <person name="Lipzen A."/>
            <person name="Chen C."/>
            <person name="Yan M."/>
            <person name="Daum C."/>
            <person name="Ng V."/>
            <person name="Clum A."/>
            <person name="Steindorff A."/>
            <person name="Ohm R.A."/>
            <person name="Martin F."/>
            <person name="Silar P."/>
            <person name="Natvig D.O."/>
            <person name="Lalanne C."/>
            <person name="Gautier V."/>
            <person name="Ament-Velasquez S.L."/>
            <person name="Kruys A."/>
            <person name="Hutchinson M.I."/>
            <person name="Powell A.J."/>
            <person name="Barry K."/>
            <person name="Miller A.N."/>
            <person name="Grigoriev I.V."/>
            <person name="Debuchy R."/>
            <person name="Gladieux P."/>
            <person name="Hiltunen Thoren M."/>
            <person name="Johannesson H."/>
        </authorList>
    </citation>
    <scope>NUCLEOTIDE SEQUENCE</scope>
    <source>
        <strain evidence="1">CBS 955.72</strain>
    </source>
</reference>
<evidence type="ECO:0000313" key="2">
    <source>
        <dbReference type="Proteomes" id="UP001275084"/>
    </source>
</evidence>
<dbReference type="AlphaFoldDB" id="A0AAJ0HWX9"/>
<accession>A0AAJ0HWX9</accession>
<evidence type="ECO:0000313" key="1">
    <source>
        <dbReference type="EMBL" id="KAK3364183.1"/>
    </source>
</evidence>
<name>A0AAJ0HWX9_9PEZI</name>
<dbReference type="Proteomes" id="UP001275084">
    <property type="component" value="Unassembled WGS sequence"/>
</dbReference>
<dbReference type="EMBL" id="JAUIQD010000001">
    <property type="protein sequence ID" value="KAK3364183.1"/>
    <property type="molecule type" value="Genomic_DNA"/>
</dbReference>
<keyword evidence="2" id="KW-1185">Reference proteome</keyword>